<keyword evidence="1" id="KW-0677">Repeat</keyword>
<dbReference type="InterPro" id="IPR022385">
    <property type="entry name" value="Rhs_assc_core"/>
</dbReference>
<evidence type="ECO:0000313" key="5">
    <source>
        <dbReference type="Proteomes" id="UP000214355"/>
    </source>
</evidence>
<feature type="domain" description="Teneurin-like YD-shell" evidence="3">
    <location>
        <begin position="817"/>
        <end position="936"/>
    </location>
</feature>
<sequence length="1670" mass="181655">MANCYEAFTDQCRYGLIQVNDVFHQLDRWISLNENDVNWLRVVGEAFASAGSGSGIASLSDQAISQVLQSYNVDCVREDLDISSPTMAGIDPKTGYIEDPVNSATGNFVEPELDLSFVGSAAGLGLSRLYNSVGSLNGRGGVFGPGWSSVLDQVLELDDDEHVGWVMADGRLVPFGLVGDGLVRAVRDSFWVCRTGVDTVRNGWLKDQIANIVGVDAIVWLVSDNAGGQWYFTETGMWLGESRGAGSGLFVDRDDAGFVVGILSERGRSMKISYTSDGLVERVGSDDGREVCYVYDAQSRLVRVDGLSGSREYVWDGLLITQVVDAAGVVECVNVYDNKGRVTSQVTEFGRRVKYVYLPGNITVVSDGDGGRANTWIANAYGHTVGVIDSDDQRQSMSYDRWDNLVMVRDRDGNQRVRLYDERSRLVREVLPSKAYVSYKWDEFDRIVEVSNSVGGTVSYEYADDTCLNPCRIVDPLGGVSELVWRDGLLVSVVDPEGVRLGFDYDVHGDLISVVNGQGAVASMERDAAGHVVKTISPLGFVTEFSYSSAGLLEKMVDAEGGEWTYHYDKAGRLVKNTDPIGAVQSFEYGPHGKLVKAVDGLGRATVQEFDDLGNVQAIKLPDGAEYAFTYDGLSRLKSFTDPSGSSWTYQWDKLGNFAGVVDPEGVKATVTGSPIIGRIASYDSSGKTDGVVEFDEFGRPVKTVDISGDAEIVTYNRAGQPVEFLDTDGGLTILTRDLAGRVVAHASAQGLVTSYTYDVCGRLATVIAPNGGIYRCEYDADSRLIKVINPVGDESSYVYDKVGRLVKAVVPGQGVVERKYDKAGRLIFTRDSLGGPRWFTYDKAGQLIKAINGLGGASRYEYDAVGRLVRMVNPAGGIHTYAYDQAGNLIQVVDPLGNTTRAEYDKAGRVHAMVDAQGTSFTYAYDTNGRLSEAYANGRLLFKVETDMLSRTITLFDYTNAESSDPLTHTLVYTRLGQLASKTTFSNDGGRRKAEWFYNKDGQRVKYVSELGIETRYEYDVSRQLASIDHPLLGQAFFSYDKAGNLTHIKAGDSSHEWVWDNGFVTKHATEKPGEAQDVTLISRDAFGRVASVKTVSEMIEYSYDEANQLTSMRTSSGQSRRWIYDKSGRLTTSTYRSGSEAVSEFFTYNQASQLTYTTTTVGSNDGVGAVETVYTYNKIGQRTSQENSLGQSTTYTWGLNGFLESVNFTGPDMLADTKRLIVDALGYLTGINDASIEWDYASVMPAVTGIGLDPVLSLPGGQYLTPDSTSLKSEYQEAHGWRPNASTSVLNPYTFTGASPEYLTGLLPDGVSLAGASLRINGLDWMGARIYDSATVSFLSQDPLSAPAGVVWETSPYNYAANNPLNLSDPYGLKPVTDQQMQAYSQTIDQRSFFTRAKENFWSWNTLAGLGLMVAGGVIMFTGIGGPAGAALFGAGVDATFQQLNGGTVDWISVGITTLVGTGVGAGMKFLSPLIAKTSLNAGSQKLFQNLGENGRKLLQKPIVYGSKFLKESAEDVVSTVVEKPIKDAFGIQTGSFGEEVKGALFSPTALITRSGVVGIETRGMNRYGPLYGLSPYSFNNAVEDKIDDFIRKPNFGYDPRTSTLAPDSIYALGEDYLHTGSVKSVNVDKWEKGREIVTFSYQASPDSPVISRDVRNIDLPFGVFHGE</sequence>
<dbReference type="NCBIfam" id="TIGR01643">
    <property type="entry name" value="YD_repeat_2x"/>
    <property type="match status" value="5"/>
</dbReference>
<dbReference type="SUPFAM" id="SSF69304">
    <property type="entry name" value="Tricorn protease N-terminal domain"/>
    <property type="match status" value="2"/>
</dbReference>
<dbReference type="InterPro" id="IPR031325">
    <property type="entry name" value="RHS_repeat"/>
</dbReference>
<evidence type="ECO:0000259" key="2">
    <source>
        <dbReference type="Pfam" id="PF20148"/>
    </source>
</evidence>
<dbReference type="Gene3D" id="2.180.10.10">
    <property type="entry name" value="RHS repeat-associated core"/>
    <property type="match status" value="5"/>
</dbReference>
<dbReference type="Proteomes" id="UP000214355">
    <property type="component" value="Chromosome I"/>
</dbReference>
<gene>
    <name evidence="4" type="ORF">SAMN04489737_0316</name>
</gene>
<dbReference type="PANTHER" id="PTHR32305">
    <property type="match status" value="1"/>
</dbReference>
<feature type="domain" description="Teneurin-like YD-shell" evidence="3">
    <location>
        <begin position="488"/>
        <end position="588"/>
    </location>
</feature>
<dbReference type="InterPro" id="IPR056823">
    <property type="entry name" value="TEN-like_YD-shell"/>
</dbReference>
<dbReference type="NCBIfam" id="TIGR03696">
    <property type="entry name" value="Rhs_assc_core"/>
    <property type="match status" value="1"/>
</dbReference>
<dbReference type="EMBL" id="LT629804">
    <property type="protein sequence ID" value="SDU78087.1"/>
    <property type="molecule type" value="Genomic_DNA"/>
</dbReference>
<dbReference type="InterPro" id="IPR050708">
    <property type="entry name" value="T6SS_VgrG/RHS"/>
</dbReference>
<dbReference type="InterPro" id="IPR006530">
    <property type="entry name" value="YD"/>
</dbReference>
<feature type="domain" description="DUF6531" evidence="2">
    <location>
        <begin position="99"/>
        <end position="175"/>
    </location>
</feature>
<protein>
    <submittedName>
        <fullName evidence="4">RHS repeat-associated core domain-containing protein</fullName>
    </submittedName>
</protein>
<organism evidence="4 5">
    <name type="scientific">Arcanobacterium phocae</name>
    <dbReference type="NCBI Taxonomy" id="131112"/>
    <lineage>
        <taxon>Bacteria</taxon>
        <taxon>Bacillati</taxon>
        <taxon>Actinomycetota</taxon>
        <taxon>Actinomycetes</taxon>
        <taxon>Actinomycetales</taxon>
        <taxon>Actinomycetaceae</taxon>
        <taxon>Arcanobacterium</taxon>
    </lineage>
</organism>
<accession>A0A1H2LAM1</accession>
<keyword evidence="5" id="KW-1185">Reference proteome</keyword>
<evidence type="ECO:0000259" key="3">
    <source>
        <dbReference type="Pfam" id="PF25023"/>
    </source>
</evidence>
<feature type="domain" description="Teneurin-like YD-shell" evidence="3">
    <location>
        <begin position="713"/>
        <end position="815"/>
    </location>
</feature>
<reference evidence="5" key="1">
    <citation type="submission" date="2016-10" db="EMBL/GenBank/DDBJ databases">
        <authorList>
            <person name="Varghese N."/>
            <person name="Submissions S."/>
        </authorList>
    </citation>
    <scope>NUCLEOTIDE SEQUENCE [LARGE SCALE GENOMIC DNA]</scope>
    <source>
        <strain evidence="5">DSM 10002</strain>
    </source>
</reference>
<proteinExistence type="predicted"/>
<dbReference type="STRING" id="131112.SAMN04489737_0316"/>
<name>A0A1H2LAM1_9ACTO</name>
<dbReference type="Pfam" id="PF25023">
    <property type="entry name" value="TEN_YD-shell"/>
    <property type="match status" value="3"/>
</dbReference>
<dbReference type="InterPro" id="IPR045351">
    <property type="entry name" value="DUF6531"/>
</dbReference>
<dbReference type="PANTHER" id="PTHR32305:SF15">
    <property type="entry name" value="PROTEIN RHSA-RELATED"/>
    <property type="match status" value="1"/>
</dbReference>
<evidence type="ECO:0000256" key="1">
    <source>
        <dbReference type="ARBA" id="ARBA00022737"/>
    </source>
</evidence>
<dbReference type="Pfam" id="PF05593">
    <property type="entry name" value="RHS_repeat"/>
    <property type="match status" value="2"/>
</dbReference>
<dbReference type="Pfam" id="PF20148">
    <property type="entry name" value="DUF6531"/>
    <property type="match status" value="1"/>
</dbReference>
<evidence type="ECO:0000313" key="4">
    <source>
        <dbReference type="EMBL" id="SDU78087.1"/>
    </source>
</evidence>